<dbReference type="InterPro" id="IPR011006">
    <property type="entry name" value="CheY-like_superfamily"/>
</dbReference>
<dbReference type="Gene3D" id="1.10.10.60">
    <property type="entry name" value="Homeodomain-like"/>
    <property type="match status" value="1"/>
</dbReference>
<gene>
    <name evidence="10" type="ORF">AXF15_11505</name>
</gene>
<dbReference type="InterPro" id="IPR009057">
    <property type="entry name" value="Homeodomain-like_sf"/>
</dbReference>
<dbReference type="AlphaFoldDB" id="A0A109W6G4"/>
<dbReference type="GO" id="GO:0000160">
    <property type="term" value="P:phosphorelay signal transduction system"/>
    <property type="evidence" value="ECO:0007669"/>
    <property type="project" value="UniProtKB-KW"/>
</dbReference>
<dbReference type="Gene3D" id="1.10.8.60">
    <property type="match status" value="1"/>
</dbReference>
<sequence>MFSGASILIIDDEQDIRLSLRGILEDEGWRVSEASCGEDGLEMLCGGDFDLVFLDIWMPGMDGMETLRALREKGVDIPVIMISGHGNIETAVTALKGGAFDFIEKPLSLDSILAAAAKALEFSWLKRENKALRSRIGSGISPVITGSSPQIVKLRELIGQVGLSDAWVLITGENGTGKEVAARCIHLAGKRGQREMVCVNCAAIPEELIESELFGHEKGAFTGADKTRKGKFELANQSTLFLDEIGDMSLKTQAKILRILQEQRFERVGGTKTIHVDVRVIAATNKDLGQEILAGRFRQDLFYRLNVFPLSVPPLRERAQDIPELIGFFSARMVEDHNLRPVRLTSKALDVLKTYAWPGNVRELKNFVERIFILYPGQEVDAAMLPPEYRARTVNGGSDPLEELTDFKEARARFEERFLRRSLARSDGNISRLAETIGLERTYLYRKLKAYGISVDEGRGE</sequence>
<evidence type="ECO:0000256" key="2">
    <source>
        <dbReference type="ARBA" id="ARBA00022741"/>
    </source>
</evidence>
<keyword evidence="4" id="KW-0902">Two-component regulatory system</keyword>
<evidence type="ECO:0000313" key="11">
    <source>
        <dbReference type="Proteomes" id="UP000063964"/>
    </source>
</evidence>
<dbReference type="InterPro" id="IPR027417">
    <property type="entry name" value="P-loop_NTPase"/>
</dbReference>
<dbReference type="InterPro" id="IPR058031">
    <property type="entry name" value="AAA_lid_NorR"/>
</dbReference>
<keyword evidence="5" id="KW-0805">Transcription regulation</keyword>
<evidence type="ECO:0000256" key="3">
    <source>
        <dbReference type="ARBA" id="ARBA00022840"/>
    </source>
</evidence>
<dbReference type="Proteomes" id="UP000063964">
    <property type="component" value="Chromosome"/>
</dbReference>
<dbReference type="FunFam" id="3.40.50.300:FF:000006">
    <property type="entry name" value="DNA-binding transcriptional regulator NtrC"/>
    <property type="match status" value="1"/>
</dbReference>
<keyword evidence="11" id="KW-1185">Reference proteome</keyword>
<feature type="modified residue" description="4-aspartylphosphate" evidence="7">
    <location>
        <position position="55"/>
    </location>
</feature>
<dbReference type="GO" id="GO:0005524">
    <property type="term" value="F:ATP binding"/>
    <property type="evidence" value="ECO:0007669"/>
    <property type="project" value="UniProtKB-KW"/>
</dbReference>
<evidence type="ECO:0000256" key="4">
    <source>
        <dbReference type="ARBA" id="ARBA00023012"/>
    </source>
</evidence>
<dbReference type="InterPro" id="IPR003593">
    <property type="entry name" value="AAA+_ATPase"/>
</dbReference>
<dbReference type="PRINTS" id="PR01590">
    <property type="entry name" value="HTHFIS"/>
</dbReference>
<dbReference type="EMBL" id="CP014230">
    <property type="protein sequence ID" value="AMD93664.1"/>
    <property type="molecule type" value="Genomic_DNA"/>
</dbReference>
<dbReference type="Pfam" id="PF00158">
    <property type="entry name" value="Sigma54_activat"/>
    <property type="match status" value="1"/>
</dbReference>
<dbReference type="KEGG" id="doa:AXF15_11505"/>
<dbReference type="Pfam" id="PF25601">
    <property type="entry name" value="AAA_lid_14"/>
    <property type="match status" value="1"/>
</dbReference>
<feature type="domain" description="Response regulatory" evidence="9">
    <location>
        <begin position="6"/>
        <end position="120"/>
    </location>
</feature>
<dbReference type="SMART" id="SM00448">
    <property type="entry name" value="REC"/>
    <property type="match status" value="1"/>
</dbReference>
<dbReference type="PROSITE" id="PS00688">
    <property type="entry name" value="SIGMA54_INTERACT_3"/>
    <property type="match status" value="1"/>
</dbReference>
<evidence type="ECO:0000256" key="7">
    <source>
        <dbReference type="PROSITE-ProRule" id="PRU00169"/>
    </source>
</evidence>
<dbReference type="SUPFAM" id="SSF52172">
    <property type="entry name" value="CheY-like"/>
    <property type="match status" value="1"/>
</dbReference>
<dbReference type="InterPro" id="IPR001789">
    <property type="entry name" value="Sig_transdc_resp-reg_receiver"/>
</dbReference>
<dbReference type="CDD" id="cd00009">
    <property type="entry name" value="AAA"/>
    <property type="match status" value="1"/>
</dbReference>
<evidence type="ECO:0000259" key="9">
    <source>
        <dbReference type="PROSITE" id="PS50110"/>
    </source>
</evidence>
<evidence type="ECO:0000256" key="6">
    <source>
        <dbReference type="ARBA" id="ARBA00023163"/>
    </source>
</evidence>
<evidence type="ECO:0000313" key="10">
    <source>
        <dbReference type="EMBL" id="AMD93664.1"/>
    </source>
</evidence>
<dbReference type="SUPFAM" id="SSF46689">
    <property type="entry name" value="Homeodomain-like"/>
    <property type="match status" value="1"/>
</dbReference>
<dbReference type="GO" id="GO:0006355">
    <property type="term" value="P:regulation of DNA-templated transcription"/>
    <property type="evidence" value="ECO:0007669"/>
    <property type="project" value="InterPro"/>
</dbReference>
<dbReference type="SUPFAM" id="SSF52540">
    <property type="entry name" value="P-loop containing nucleoside triphosphate hydrolases"/>
    <property type="match status" value="1"/>
</dbReference>
<dbReference type="RefSeq" id="WP_066607648.1">
    <property type="nucleotide sequence ID" value="NZ_CP014230.1"/>
</dbReference>
<dbReference type="InterPro" id="IPR002197">
    <property type="entry name" value="HTH_Fis"/>
</dbReference>
<evidence type="ECO:0000256" key="1">
    <source>
        <dbReference type="ARBA" id="ARBA00022553"/>
    </source>
</evidence>
<proteinExistence type="predicted"/>
<keyword evidence="1 7" id="KW-0597">Phosphoprotein</keyword>
<dbReference type="GO" id="GO:0043565">
    <property type="term" value="F:sequence-specific DNA binding"/>
    <property type="evidence" value="ECO:0007669"/>
    <property type="project" value="InterPro"/>
</dbReference>
<dbReference type="Gene3D" id="3.40.50.300">
    <property type="entry name" value="P-loop containing nucleotide triphosphate hydrolases"/>
    <property type="match status" value="1"/>
</dbReference>
<evidence type="ECO:0000259" key="8">
    <source>
        <dbReference type="PROSITE" id="PS50045"/>
    </source>
</evidence>
<dbReference type="Pfam" id="PF00072">
    <property type="entry name" value="Response_reg"/>
    <property type="match status" value="1"/>
</dbReference>
<name>A0A109W6G4_9BACT</name>
<keyword evidence="2" id="KW-0547">Nucleotide-binding</keyword>
<dbReference type="FunFam" id="3.40.50.2300:FF:000018">
    <property type="entry name" value="DNA-binding transcriptional regulator NtrC"/>
    <property type="match status" value="1"/>
</dbReference>
<dbReference type="PROSITE" id="PS50110">
    <property type="entry name" value="RESPONSE_REGULATORY"/>
    <property type="match status" value="1"/>
</dbReference>
<feature type="domain" description="Sigma-54 factor interaction" evidence="8">
    <location>
        <begin position="144"/>
        <end position="373"/>
    </location>
</feature>
<protein>
    <submittedName>
        <fullName evidence="10">Fis family transcriptional regulator</fullName>
    </submittedName>
</protein>
<dbReference type="PANTHER" id="PTHR32071:SF17">
    <property type="entry name" value="TRANSCRIPTIONAL REGULATOR (NTRC FAMILY)"/>
    <property type="match status" value="1"/>
</dbReference>
<dbReference type="OrthoDB" id="9763792at2"/>
<reference evidence="11" key="1">
    <citation type="submission" date="2016-02" db="EMBL/GenBank/DDBJ databases">
        <authorList>
            <person name="Holder M.E."/>
            <person name="Ajami N.J."/>
            <person name="Petrosino J.F."/>
        </authorList>
    </citation>
    <scope>NUCLEOTIDE SEQUENCE [LARGE SCALE GENOMIC DNA]</scope>
    <source>
        <strain evidence="11">DSM 12838</strain>
    </source>
</reference>
<accession>A0A109W6G4</accession>
<dbReference type="InterPro" id="IPR025944">
    <property type="entry name" value="Sigma_54_int_dom_CS"/>
</dbReference>
<keyword evidence="3" id="KW-0067">ATP-binding</keyword>
<evidence type="ECO:0000256" key="5">
    <source>
        <dbReference type="ARBA" id="ARBA00023015"/>
    </source>
</evidence>
<dbReference type="CDD" id="cd17550">
    <property type="entry name" value="REC_NtrX-like"/>
    <property type="match status" value="1"/>
</dbReference>
<dbReference type="Pfam" id="PF02954">
    <property type="entry name" value="HTH_8"/>
    <property type="match status" value="1"/>
</dbReference>
<keyword evidence="6" id="KW-0804">Transcription</keyword>
<dbReference type="SMART" id="SM00382">
    <property type="entry name" value="AAA"/>
    <property type="match status" value="1"/>
</dbReference>
<dbReference type="PROSITE" id="PS50045">
    <property type="entry name" value="SIGMA54_INTERACT_4"/>
    <property type="match status" value="1"/>
</dbReference>
<dbReference type="Gene3D" id="3.40.50.2300">
    <property type="match status" value="1"/>
</dbReference>
<dbReference type="InterPro" id="IPR002078">
    <property type="entry name" value="Sigma_54_int"/>
</dbReference>
<dbReference type="PANTHER" id="PTHR32071">
    <property type="entry name" value="TRANSCRIPTIONAL REGULATORY PROTEIN"/>
    <property type="match status" value="1"/>
</dbReference>
<dbReference type="STRING" id="888061.AXF15_11505"/>
<organism evidence="10 11">
    <name type="scientific">Desulfomicrobium orale DSM 12838</name>
    <dbReference type="NCBI Taxonomy" id="888061"/>
    <lineage>
        <taxon>Bacteria</taxon>
        <taxon>Pseudomonadati</taxon>
        <taxon>Thermodesulfobacteriota</taxon>
        <taxon>Desulfovibrionia</taxon>
        <taxon>Desulfovibrionales</taxon>
        <taxon>Desulfomicrobiaceae</taxon>
        <taxon>Desulfomicrobium</taxon>
    </lineage>
</organism>